<gene>
    <name evidence="4" type="ORF">O9K51_07785</name>
</gene>
<feature type="transmembrane region" description="Helical" evidence="2">
    <location>
        <begin position="139"/>
        <end position="158"/>
    </location>
</feature>
<organism evidence="4 5">
    <name type="scientific">Purpureocillium lavendulum</name>
    <dbReference type="NCBI Taxonomy" id="1247861"/>
    <lineage>
        <taxon>Eukaryota</taxon>
        <taxon>Fungi</taxon>
        <taxon>Dikarya</taxon>
        <taxon>Ascomycota</taxon>
        <taxon>Pezizomycotina</taxon>
        <taxon>Sordariomycetes</taxon>
        <taxon>Hypocreomycetidae</taxon>
        <taxon>Hypocreales</taxon>
        <taxon>Ophiocordycipitaceae</taxon>
        <taxon>Purpureocillium</taxon>
    </lineage>
</organism>
<name>A0AB34FMC1_9HYPO</name>
<feature type="compositionally biased region" description="Acidic residues" evidence="1">
    <location>
        <begin position="75"/>
        <end position="95"/>
    </location>
</feature>
<dbReference type="PANTHER" id="PTHR37846">
    <property type="entry name" value="YALI0B21296P"/>
    <property type="match status" value="1"/>
</dbReference>
<evidence type="ECO:0000313" key="4">
    <source>
        <dbReference type="EMBL" id="KAJ6439894.1"/>
    </source>
</evidence>
<dbReference type="Pfam" id="PF24841">
    <property type="entry name" value="DUF7719"/>
    <property type="match status" value="1"/>
</dbReference>
<evidence type="ECO:0000256" key="1">
    <source>
        <dbReference type="SAM" id="MobiDB-lite"/>
    </source>
</evidence>
<protein>
    <submittedName>
        <fullName evidence="4">Deacetylase-like protein</fullName>
    </submittedName>
</protein>
<dbReference type="PANTHER" id="PTHR37846:SF1">
    <property type="entry name" value="DEACETYLASE-LIKE PROTEIN"/>
    <property type="match status" value="1"/>
</dbReference>
<feature type="region of interest" description="Disordered" evidence="1">
    <location>
        <begin position="51"/>
        <end position="100"/>
    </location>
</feature>
<feature type="transmembrane region" description="Helical" evidence="2">
    <location>
        <begin position="216"/>
        <end position="241"/>
    </location>
</feature>
<evidence type="ECO:0000313" key="5">
    <source>
        <dbReference type="Proteomes" id="UP001163105"/>
    </source>
</evidence>
<feature type="region of interest" description="Disordered" evidence="1">
    <location>
        <begin position="1"/>
        <end position="37"/>
    </location>
</feature>
<dbReference type="AlphaFoldDB" id="A0AB34FMC1"/>
<evidence type="ECO:0000259" key="3">
    <source>
        <dbReference type="Pfam" id="PF24841"/>
    </source>
</evidence>
<keyword evidence="5" id="KW-1185">Reference proteome</keyword>
<keyword evidence="2" id="KW-0812">Transmembrane</keyword>
<accession>A0AB34FMC1</accession>
<keyword evidence="2" id="KW-1133">Transmembrane helix</keyword>
<dbReference type="EMBL" id="JAQHRD010000006">
    <property type="protein sequence ID" value="KAJ6439894.1"/>
    <property type="molecule type" value="Genomic_DNA"/>
</dbReference>
<feature type="transmembrane region" description="Helical" evidence="2">
    <location>
        <begin position="108"/>
        <end position="127"/>
    </location>
</feature>
<feature type="compositionally biased region" description="Basic and acidic residues" evidence="1">
    <location>
        <begin position="51"/>
        <end position="61"/>
    </location>
</feature>
<feature type="domain" description="DUF7719" evidence="3">
    <location>
        <begin position="180"/>
        <end position="247"/>
    </location>
</feature>
<dbReference type="Proteomes" id="UP001163105">
    <property type="component" value="Unassembled WGS sequence"/>
</dbReference>
<reference evidence="4" key="1">
    <citation type="submission" date="2023-01" db="EMBL/GenBank/DDBJ databases">
        <title>The growth and conidiation of Purpureocillium lavendulum are regulated by nitrogen source and histone H3K14 acetylation.</title>
        <authorList>
            <person name="Tang P."/>
            <person name="Han J."/>
            <person name="Zhang C."/>
            <person name="Tang P."/>
            <person name="Qi F."/>
            <person name="Zhang K."/>
            <person name="Liang L."/>
        </authorList>
    </citation>
    <scope>NUCLEOTIDE SEQUENCE</scope>
    <source>
        <strain evidence="4">YMF1.00683</strain>
    </source>
</reference>
<proteinExistence type="predicted"/>
<sequence length="248" mass="27731">MERVAGGSRLPFVERKVVTPAGNIKLRQPNRDAPTEQTLLDLAGERDLFAQADRRQKELAKERRRKDRRGGGGAGEEDDDDEDDETEDEEADEDGPTLSPGAERFLEAMLWTVSLAMLHFTFDVLVQNQYGTRISWSDVCIRTATAWLVFLFLFYFLHPHGPTPTLVPGLPLAWQRPLTQGVFFLMSVASGCYLIYITNTHGYLATMKQAPPLGCLWLWAVIELDLVTAVASLAIAAAFLWQGGYDIK</sequence>
<dbReference type="InterPro" id="IPR056136">
    <property type="entry name" value="DUF7719"/>
</dbReference>
<feature type="transmembrane region" description="Helical" evidence="2">
    <location>
        <begin position="178"/>
        <end position="196"/>
    </location>
</feature>
<keyword evidence="2" id="KW-0472">Membrane</keyword>
<comment type="caution">
    <text evidence="4">The sequence shown here is derived from an EMBL/GenBank/DDBJ whole genome shotgun (WGS) entry which is preliminary data.</text>
</comment>
<evidence type="ECO:0000256" key="2">
    <source>
        <dbReference type="SAM" id="Phobius"/>
    </source>
</evidence>